<dbReference type="SMART" id="SM00717">
    <property type="entry name" value="SANT"/>
    <property type="match status" value="1"/>
</dbReference>
<proteinExistence type="predicted"/>
<dbReference type="InterPro" id="IPR001005">
    <property type="entry name" value="SANT/Myb"/>
</dbReference>
<reference evidence="10 11" key="1">
    <citation type="journal article" date="2024" name="Plant J.">
        <title>Genome sequences and population genomics reveal climatic adaptation and genomic divergence between two closely related sweetgum species.</title>
        <authorList>
            <person name="Xu W.Q."/>
            <person name="Ren C.Q."/>
            <person name="Zhang X.Y."/>
            <person name="Comes H.P."/>
            <person name="Liu X.H."/>
            <person name="Li Y.G."/>
            <person name="Kettle C.J."/>
            <person name="Jalonen R."/>
            <person name="Gaisberger H."/>
            <person name="Ma Y.Z."/>
            <person name="Qiu Y.X."/>
        </authorList>
    </citation>
    <scope>NUCLEOTIDE SEQUENCE [LARGE SCALE GENOMIC DNA]</scope>
    <source>
        <strain evidence="10">Hangzhou</strain>
    </source>
</reference>
<evidence type="ECO:0000259" key="9">
    <source>
        <dbReference type="PROSITE" id="PS51294"/>
    </source>
</evidence>
<evidence type="ECO:0000259" key="8">
    <source>
        <dbReference type="PROSITE" id="PS51293"/>
    </source>
</evidence>
<dbReference type="GO" id="GO:0009723">
    <property type="term" value="P:response to ethylene"/>
    <property type="evidence" value="ECO:0007669"/>
    <property type="project" value="TreeGrafter"/>
</dbReference>
<comment type="caution">
    <text evidence="10">The sequence shown here is derived from an EMBL/GenBank/DDBJ whole genome shotgun (WGS) entry which is preliminary data.</text>
</comment>
<dbReference type="PROSITE" id="PS51293">
    <property type="entry name" value="SANT"/>
    <property type="match status" value="1"/>
</dbReference>
<dbReference type="InterPro" id="IPR017930">
    <property type="entry name" value="Myb_dom"/>
</dbReference>
<feature type="compositionally biased region" description="Polar residues" evidence="6">
    <location>
        <begin position="286"/>
        <end position="301"/>
    </location>
</feature>
<evidence type="ECO:0000313" key="11">
    <source>
        <dbReference type="Proteomes" id="UP001415857"/>
    </source>
</evidence>
<feature type="domain" description="HTH myb-type" evidence="9">
    <location>
        <begin position="72"/>
        <end position="128"/>
    </location>
</feature>
<feature type="compositionally biased region" description="Polar residues" evidence="6">
    <location>
        <begin position="318"/>
        <end position="328"/>
    </location>
</feature>
<dbReference type="SUPFAM" id="SSF46689">
    <property type="entry name" value="Homeodomain-like"/>
    <property type="match status" value="1"/>
</dbReference>
<gene>
    <name evidence="10" type="ORF">L1049_005524</name>
</gene>
<dbReference type="PROSITE" id="PS51294">
    <property type="entry name" value="HTH_MYB"/>
    <property type="match status" value="1"/>
</dbReference>
<evidence type="ECO:0000256" key="4">
    <source>
        <dbReference type="ARBA" id="ARBA00023163"/>
    </source>
</evidence>
<keyword evidence="3" id="KW-0238">DNA-binding</keyword>
<feature type="region of interest" description="Disordered" evidence="6">
    <location>
        <begin position="126"/>
        <end position="155"/>
    </location>
</feature>
<comment type="subcellular location">
    <subcellularLocation>
        <location evidence="1">Nucleus</location>
    </subcellularLocation>
</comment>
<accession>A0AAP0R3I4</accession>
<dbReference type="GO" id="GO:0006355">
    <property type="term" value="P:regulation of DNA-templated transcription"/>
    <property type="evidence" value="ECO:0007669"/>
    <property type="project" value="UniProtKB-ARBA"/>
</dbReference>
<dbReference type="PROSITE" id="PS50090">
    <property type="entry name" value="MYB_LIKE"/>
    <property type="match status" value="1"/>
</dbReference>
<dbReference type="InterPro" id="IPR006447">
    <property type="entry name" value="Myb_dom_plants"/>
</dbReference>
<feature type="region of interest" description="Disordered" evidence="6">
    <location>
        <begin position="58"/>
        <end position="80"/>
    </location>
</feature>
<evidence type="ECO:0000259" key="7">
    <source>
        <dbReference type="PROSITE" id="PS50090"/>
    </source>
</evidence>
<dbReference type="PANTHER" id="PTHR44191">
    <property type="entry name" value="TRANSCRIPTION FACTOR KUA1"/>
    <property type="match status" value="1"/>
</dbReference>
<evidence type="ECO:0000313" key="10">
    <source>
        <dbReference type="EMBL" id="KAK9266518.1"/>
    </source>
</evidence>
<dbReference type="AlphaFoldDB" id="A0AAP0R3I4"/>
<keyword evidence="2" id="KW-0805">Transcription regulation</keyword>
<dbReference type="InterPro" id="IPR017884">
    <property type="entry name" value="SANT_dom"/>
</dbReference>
<name>A0AAP0R3I4_LIQFO</name>
<protein>
    <submittedName>
        <fullName evidence="10">Uncharacterized protein</fullName>
    </submittedName>
</protein>
<keyword evidence="11" id="KW-1185">Reference proteome</keyword>
<feature type="region of interest" description="Disordered" evidence="6">
    <location>
        <begin position="279"/>
        <end position="334"/>
    </location>
</feature>
<keyword evidence="5" id="KW-0539">Nucleus</keyword>
<dbReference type="InterPro" id="IPR052245">
    <property type="entry name" value="Plant_Stress_Dev_TF"/>
</dbReference>
<evidence type="ECO:0000256" key="3">
    <source>
        <dbReference type="ARBA" id="ARBA00023125"/>
    </source>
</evidence>
<keyword evidence="4" id="KW-0804">Transcription</keyword>
<dbReference type="PANTHER" id="PTHR44191:SF45">
    <property type="entry name" value="TRANSCRIPTION FACTOR MYB1R1-LIKE"/>
    <property type="match status" value="1"/>
</dbReference>
<organism evidence="10 11">
    <name type="scientific">Liquidambar formosana</name>
    <name type="common">Formosan gum</name>
    <dbReference type="NCBI Taxonomy" id="63359"/>
    <lineage>
        <taxon>Eukaryota</taxon>
        <taxon>Viridiplantae</taxon>
        <taxon>Streptophyta</taxon>
        <taxon>Embryophyta</taxon>
        <taxon>Tracheophyta</taxon>
        <taxon>Spermatophyta</taxon>
        <taxon>Magnoliopsida</taxon>
        <taxon>eudicotyledons</taxon>
        <taxon>Gunneridae</taxon>
        <taxon>Pentapetalae</taxon>
        <taxon>Saxifragales</taxon>
        <taxon>Altingiaceae</taxon>
        <taxon>Liquidambar</taxon>
    </lineage>
</organism>
<evidence type="ECO:0000256" key="5">
    <source>
        <dbReference type="ARBA" id="ARBA00023242"/>
    </source>
</evidence>
<feature type="domain" description="SANT" evidence="8">
    <location>
        <begin position="80"/>
        <end position="128"/>
    </location>
</feature>
<feature type="domain" description="Myb-like" evidence="7">
    <location>
        <begin position="72"/>
        <end position="124"/>
    </location>
</feature>
<dbReference type="Gene3D" id="1.10.10.60">
    <property type="entry name" value="Homeodomain-like"/>
    <property type="match status" value="1"/>
</dbReference>
<evidence type="ECO:0000256" key="2">
    <source>
        <dbReference type="ARBA" id="ARBA00023015"/>
    </source>
</evidence>
<evidence type="ECO:0000256" key="6">
    <source>
        <dbReference type="SAM" id="MobiDB-lite"/>
    </source>
</evidence>
<dbReference type="FunFam" id="1.10.10.60:FF:000009">
    <property type="entry name" value="transcription factor MYB1R1"/>
    <property type="match status" value="1"/>
</dbReference>
<dbReference type="GO" id="GO:0005634">
    <property type="term" value="C:nucleus"/>
    <property type="evidence" value="ECO:0007669"/>
    <property type="project" value="UniProtKB-SubCell"/>
</dbReference>
<sequence length="334" mass="35853">MVKDCGRRCSYCGSNGHNSRTCNGKGCVKLFGVNLVKSFSMGNLASCNNNAEQHSANAGYLSDDPMKGKSSHERKKGVPWTEEEHRTFLLGLKRLGKGDWRGISKDFVRTRTPTQVASHAQKYFLRQSGSEKKKRRSSLFDMPFKEPAPPRQVSPILPLNNTAEVLPEASTSASPVLPLKKAAKIRGQATSVQAQVANPITSHPMMLQRPQVIPMAPTCAPRGLPYMVGAGGNGQSFPNVSFVPMVHFPQPAGFVYVPRSHGSFPTCAPITPHPFGIPAPQLVLPHSSSQAGPATSNSTPSTDKDAALELKIAPPQNPQGVDLSSQPTGAIRVT</sequence>
<dbReference type="InterPro" id="IPR009057">
    <property type="entry name" value="Homeodomain-like_sf"/>
</dbReference>
<dbReference type="CDD" id="cd00167">
    <property type="entry name" value="SANT"/>
    <property type="match status" value="1"/>
</dbReference>
<dbReference type="GO" id="GO:0003677">
    <property type="term" value="F:DNA binding"/>
    <property type="evidence" value="ECO:0007669"/>
    <property type="project" value="UniProtKB-KW"/>
</dbReference>
<dbReference type="Pfam" id="PF00249">
    <property type="entry name" value="Myb_DNA-binding"/>
    <property type="match status" value="1"/>
</dbReference>
<evidence type="ECO:0000256" key="1">
    <source>
        <dbReference type="ARBA" id="ARBA00004123"/>
    </source>
</evidence>
<dbReference type="EMBL" id="JBBPBK010000111">
    <property type="protein sequence ID" value="KAK9266518.1"/>
    <property type="molecule type" value="Genomic_DNA"/>
</dbReference>
<dbReference type="NCBIfam" id="TIGR01557">
    <property type="entry name" value="myb_SHAQKYF"/>
    <property type="match status" value="1"/>
</dbReference>
<dbReference type="Proteomes" id="UP001415857">
    <property type="component" value="Unassembled WGS sequence"/>
</dbReference>
<dbReference type="GO" id="GO:0009739">
    <property type="term" value="P:response to gibberellin"/>
    <property type="evidence" value="ECO:0007669"/>
    <property type="project" value="TreeGrafter"/>
</dbReference>